<reference evidence="2 3" key="1">
    <citation type="submission" date="2020-05" db="EMBL/GenBank/DDBJ databases">
        <title>Ramlibacter rhizophilus sp. nov., isolated from rhizosphere soil of national flower Mugunghwa from South Korea.</title>
        <authorList>
            <person name="Zheng-Fei Y."/>
            <person name="Huan T."/>
        </authorList>
    </citation>
    <scope>NUCLEOTIDE SEQUENCE [LARGE SCALE GENOMIC DNA]</scope>
    <source>
        <strain evidence="2 3">H242</strain>
    </source>
</reference>
<evidence type="ECO:0000313" key="2">
    <source>
        <dbReference type="EMBL" id="QJW83825.1"/>
    </source>
</evidence>
<organism evidence="2 3">
    <name type="scientific">Ramlibacter terrae</name>
    <dbReference type="NCBI Taxonomy" id="2732511"/>
    <lineage>
        <taxon>Bacteria</taxon>
        <taxon>Pseudomonadati</taxon>
        <taxon>Pseudomonadota</taxon>
        <taxon>Betaproteobacteria</taxon>
        <taxon>Burkholderiales</taxon>
        <taxon>Comamonadaceae</taxon>
        <taxon>Ramlibacter</taxon>
    </lineage>
</organism>
<gene>
    <name evidence="2" type="ORF">HK414_06865</name>
</gene>
<keyword evidence="3" id="KW-1185">Reference proteome</keyword>
<keyword evidence="1" id="KW-0472">Membrane</keyword>
<feature type="transmembrane region" description="Helical" evidence="1">
    <location>
        <begin position="31"/>
        <end position="50"/>
    </location>
</feature>
<keyword evidence="1" id="KW-1133">Transmembrane helix</keyword>
<proteinExistence type="predicted"/>
<dbReference type="Proteomes" id="UP000500826">
    <property type="component" value="Chromosome"/>
</dbReference>
<sequence>MLVIIAEMMAGTGGIGFLVIDMQRSFRSADMYAWIVILAVLGYALNALFVRVERRLIHWSYSQVD</sequence>
<keyword evidence="1" id="KW-0812">Transmembrane</keyword>
<accession>A0ABX6P321</accession>
<protein>
    <recommendedName>
        <fullName evidence="4">ABC transporter permease subunit</fullName>
    </recommendedName>
</protein>
<reference evidence="2 3" key="2">
    <citation type="submission" date="2020-05" db="EMBL/GenBank/DDBJ databases">
        <authorList>
            <person name="Khan S.A."/>
            <person name="Jeon C.O."/>
            <person name="Chun B.H."/>
        </authorList>
    </citation>
    <scope>NUCLEOTIDE SEQUENCE [LARGE SCALE GENOMIC DNA]</scope>
    <source>
        <strain evidence="2 3">H242</strain>
    </source>
</reference>
<evidence type="ECO:0000313" key="3">
    <source>
        <dbReference type="Proteomes" id="UP000500826"/>
    </source>
</evidence>
<evidence type="ECO:0000256" key="1">
    <source>
        <dbReference type="SAM" id="Phobius"/>
    </source>
</evidence>
<name>A0ABX6P321_9BURK</name>
<evidence type="ECO:0008006" key="4">
    <source>
        <dbReference type="Google" id="ProtNLM"/>
    </source>
</evidence>
<dbReference type="EMBL" id="CP053418">
    <property type="protein sequence ID" value="QJW83825.1"/>
    <property type="molecule type" value="Genomic_DNA"/>
</dbReference>